<feature type="signal peptide" evidence="1">
    <location>
        <begin position="1"/>
        <end position="27"/>
    </location>
</feature>
<comment type="caution">
    <text evidence="2">The sequence shown here is derived from an EMBL/GenBank/DDBJ whole genome shotgun (WGS) entry which is preliminary data.</text>
</comment>
<evidence type="ECO:0008006" key="4">
    <source>
        <dbReference type="Google" id="ProtNLM"/>
    </source>
</evidence>
<protein>
    <recommendedName>
        <fullName evidence="4">Secreted protein</fullName>
    </recommendedName>
</protein>
<evidence type="ECO:0000313" key="3">
    <source>
        <dbReference type="Proteomes" id="UP000822688"/>
    </source>
</evidence>
<organism evidence="2 3">
    <name type="scientific">Ceratodon purpureus</name>
    <name type="common">Fire moss</name>
    <name type="synonym">Dicranum purpureum</name>
    <dbReference type="NCBI Taxonomy" id="3225"/>
    <lineage>
        <taxon>Eukaryota</taxon>
        <taxon>Viridiplantae</taxon>
        <taxon>Streptophyta</taxon>
        <taxon>Embryophyta</taxon>
        <taxon>Bryophyta</taxon>
        <taxon>Bryophytina</taxon>
        <taxon>Bryopsida</taxon>
        <taxon>Dicranidae</taxon>
        <taxon>Pseudoditrichales</taxon>
        <taxon>Ditrichaceae</taxon>
        <taxon>Ceratodon</taxon>
    </lineage>
</organism>
<dbReference type="AlphaFoldDB" id="A0A8T0HTC4"/>
<accession>A0A8T0HTC4</accession>
<gene>
    <name evidence="2" type="ORF">KC19_VG248400</name>
</gene>
<sequence length="65" mass="7158">MDPLSEPTTAVAFSVWLLLLLPNNKDAVSLSQPIPADDVEEDPMASIDETLEDRFSDAHNHPPPF</sequence>
<name>A0A8T0HTC4_CERPU</name>
<keyword evidence="1" id="KW-0732">Signal</keyword>
<reference evidence="2" key="1">
    <citation type="submission" date="2020-06" db="EMBL/GenBank/DDBJ databases">
        <title>WGS assembly of Ceratodon purpureus strain R40.</title>
        <authorList>
            <person name="Carey S.B."/>
            <person name="Jenkins J."/>
            <person name="Shu S."/>
            <person name="Lovell J.T."/>
            <person name="Sreedasyam A."/>
            <person name="Maumus F."/>
            <person name="Tiley G.P."/>
            <person name="Fernandez-Pozo N."/>
            <person name="Barry K."/>
            <person name="Chen C."/>
            <person name="Wang M."/>
            <person name="Lipzen A."/>
            <person name="Daum C."/>
            <person name="Saski C.A."/>
            <person name="Payton A.C."/>
            <person name="Mcbreen J.C."/>
            <person name="Conrad R.E."/>
            <person name="Kollar L.M."/>
            <person name="Olsson S."/>
            <person name="Huttunen S."/>
            <person name="Landis J.B."/>
            <person name="Wickett N.J."/>
            <person name="Johnson M.G."/>
            <person name="Rensing S.A."/>
            <person name="Grimwood J."/>
            <person name="Schmutz J."/>
            <person name="Mcdaniel S.F."/>
        </authorList>
    </citation>
    <scope>NUCLEOTIDE SEQUENCE</scope>
    <source>
        <strain evidence="2">R40</strain>
    </source>
</reference>
<keyword evidence="3" id="KW-1185">Reference proteome</keyword>
<evidence type="ECO:0000313" key="2">
    <source>
        <dbReference type="EMBL" id="KAG0574262.1"/>
    </source>
</evidence>
<dbReference type="Proteomes" id="UP000822688">
    <property type="component" value="Chromosome V"/>
</dbReference>
<feature type="chain" id="PRO_5035859563" description="Secreted protein" evidence="1">
    <location>
        <begin position="28"/>
        <end position="65"/>
    </location>
</feature>
<dbReference type="EMBL" id="CM026426">
    <property type="protein sequence ID" value="KAG0574262.1"/>
    <property type="molecule type" value="Genomic_DNA"/>
</dbReference>
<proteinExistence type="predicted"/>
<evidence type="ECO:0000256" key="1">
    <source>
        <dbReference type="SAM" id="SignalP"/>
    </source>
</evidence>